<accession>A0ABW1ASX4</accession>
<dbReference type="InterPro" id="IPR037923">
    <property type="entry name" value="HTH-like"/>
</dbReference>
<dbReference type="InterPro" id="IPR018062">
    <property type="entry name" value="HTH_AraC-typ_CS"/>
</dbReference>
<dbReference type="Proteomes" id="UP001595974">
    <property type="component" value="Unassembled WGS sequence"/>
</dbReference>
<dbReference type="PANTHER" id="PTHR46796:SF6">
    <property type="entry name" value="ARAC SUBFAMILY"/>
    <property type="match status" value="1"/>
</dbReference>
<dbReference type="InterPro" id="IPR009057">
    <property type="entry name" value="Homeodomain-like_sf"/>
</dbReference>
<dbReference type="InterPro" id="IPR018060">
    <property type="entry name" value="HTH_AraC"/>
</dbReference>
<dbReference type="SMART" id="SM00342">
    <property type="entry name" value="HTH_ARAC"/>
    <property type="match status" value="1"/>
</dbReference>
<proteinExistence type="predicted"/>
<keyword evidence="2" id="KW-0238">DNA-binding</keyword>
<gene>
    <name evidence="6" type="ORF">ACFPTN_13395</name>
</gene>
<keyword evidence="4" id="KW-0804">Transcription</keyword>
<sequence length="317" mass="36362">MKYRLLDEKSLIFEGADPFEVSEYVNRHVGVHRIRLPGSADPAAGLRHRKVGLIDLCRISYGGPVRVVSTGLSDVYHLQIILRGHCRYEISRQNHEFSSGDILLLNPDDPIDLTYSEDCEKFILKIPASLLDDVCAEQGWLKPREGIKFIPIRYQLHEIESLMNLLALLCQEAESADGSLQIFGHYNWIVANKLLTLLKHNIRREFPTLQSCSFERLVQHIDENIKRDISVEELARVSHMSLRSLYLLFERYADTTPKNYIKRRKLERIHATLIDPASTVRSVTAVALDYGFTHLGRFSECYKAAFGILPSDSLKRR</sequence>
<name>A0ABW1ASX4_9RHOO</name>
<dbReference type="InterPro" id="IPR035418">
    <property type="entry name" value="AraC-bd_2"/>
</dbReference>
<dbReference type="PANTHER" id="PTHR46796">
    <property type="entry name" value="HTH-TYPE TRANSCRIPTIONAL ACTIVATOR RHAS-RELATED"/>
    <property type="match status" value="1"/>
</dbReference>
<reference evidence="7" key="1">
    <citation type="journal article" date="2019" name="Int. J. Syst. Evol. Microbiol.">
        <title>The Global Catalogue of Microorganisms (GCM) 10K type strain sequencing project: providing services to taxonomists for standard genome sequencing and annotation.</title>
        <authorList>
            <consortium name="The Broad Institute Genomics Platform"/>
            <consortium name="The Broad Institute Genome Sequencing Center for Infectious Disease"/>
            <person name="Wu L."/>
            <person name="Ma J."/>
        </authorList>
    </citation>
    <scope>NUCLEOTIDE SEQUENCE [LARGE SCALE GENOMIC DNA]</scope>
    <source>
        <strain evidence="7">SHR3</strain>
    </source>
</reference>
<evidence type="ECO:0000313" key="7">
    <source>
        <dbReference type="Proteomes" id="UP001595974"/>
    </source>
</evidence>
<evidence type="ECO:0000256" key="1">
    <source>
        <dbReference type="ARBA" id="ARBA00023015"/>
    </source>
</evidence>
<dbReference type="PROSITE" id="PS00041">
    <property type="entry name" value="HTH_ARAC_FAMILY_1"/>
    <property type="match status" value="1"/>
</dbReference>
<dbReference type="EMBL" id="JBHSOG010000049">
    <property type="protein sequence ID" value="MFC5770372.1"/>
    <property type="molecule type" value="Genomic_DNA"/>
</dbReference>
<evidence type="ECO:0000256" key="4">
    <source>
        <dbReference type="ARBA" id="ARBA00023163"/>
    </source>
</evidence>
<comment type="caution">
    <text evidence="6">The sequence shown here is derived from an EMBL/GenBank/DDBJ whole genome shotgun (WGS) entry which is preliminary data.</text>
</comment>
<keyword evidence="7" id="KW-1185">Reference proteome</keyword>
<evidence type="ECO:0000256" key="3">
    <source>
        <dbReference type="ARBA" id="ARBA00023159"/>
    </source>
</evidence>
<dbReference type="SUPFAM" id="SSF46689">
    <property type="entry name" value="Homeodomain-like"/>
    <property type="match status" value="1"/>
</dbReference>
<evidence type="ECO:0000259" key="5">
    <source>
        <dbReference type="PROSITE" id="PS01124"/>
    </source>
</evidence>
<dbReference type="Pfam" id="PF12833">
    <property type="entry name" value="HTH_18"/>
    <property type="match status" value="1"/>
</dbReference>
<protein>
    <submittedName>
        <fullName evidence="6">AraC family transcriptional regulator</fullName>
    </submittedName>
</protein>
<dbReference type="SUPFAM" id="SSF51215">
    <property type="entry name" value="Regulatory protein AraC"/>
    <property type="match status" value="1"/>
</dbReference>
<keyword evidence="3" id="KW-0010">Activator</keyword>
<evidence type="ECO:0000313" key="6">
    <source>
        <dbReference type="EMBL" id="MFC5770372.1"/>
    </source>
</evidence>
<dbReference type="InterPro" id="IPR050204">
    <property type="entry name" value="AraC_XylS_family_regulators"/>
</dbReference>
<dbReference type="PROSITE" id="PS01124">
    <property type="entry name" value="HTH_ARAC_FAMILY_2"/>
    <property type="match status" value="1"/>
</dbReference>
<dbReference type="Gene3D" id="1.10.10.60">
    <property type="entry name" value="Homeodomain-like"/>
    <property type="match status" value="1"/>
</dbReference>
<keyword evidence="1" id="KW-0805">Transcription regulation</keyword>
<dbReference type="RefSeq" id="WP_096449880.1">
    <property type="nucleotide sequence ID" value="NZ_JBHSOG010000049.1"/>
</dbReference>
<organism evidence="6 7">
    <name type="scientific">Thauera sinica</name>
    <dbReference type="NCBI Taxonomy" id="2665146"/>
    <lineage>
        <taxon>Bacteria</taxon>
        <taxon>Pseudomonadati</taxon>
        <taxon>Pseudomonadota</taxon>
        <taxon>Betaproteobacteria</taxon>
        <taxon>Rhodocyclales</taxon>
        <taxon>Zoogloeaceae</taxon>
        <taxon>Thauera</taxon>
    </lineage>
</organism>
<dbReference type="Pfam" id="PF14525">
    <property type="entry name" value="AraC_binding_2"/>
    <property type="match status" value="1"/>
</dbReference>
<evidence type="ECO:0000256" key="2">
    <source>
        <dbReference type="ARBA" id="ARBA00023125"/>
    </source>
</evidence>
<feature type="domain" description="HTH araC/xylS-type" evidence="5">
    <location>
        <begin position="215"/>
        <end position="316"/>
    </location>
</feature>